<dbReference type="Proteomes" id="UP001278500">
    <property type="component" value="Unassembled WGS sequence"/>
</dbReference>
<reference evidence="3" key="1">
    <citation type="journal article" date="2023" name="Mol. Phylogenet. Evol.">
        <title>Genome-scale phylogeny and comparative genomics of the fungal order Sordariales.</title>
        <authorList>
            <person name="Hensen N."/>
            <person name="Bonometti L."/>
            <person name="Westerberg I."/>
            <person name="Brannstrom I.O."/>
            <person name="Guillou S."/>
            <person name="Cros-Aarteil S."/>
            <person name="Calhoun S."/>
            <person name="Haridas S."/>
            <person name="Kuo A."/>
            <person name="Mondo S."/>
            <person name="Pangilinan J."/>
            <person name="Riley R."/>
            <person name="LaButti K."/>
            <person name="Andreopoulos B."/>
            <person name="Lipzen A."/>
            <person name="Chen C."/>
            <person name="Yan M."/>
            <person name="Daum C."/>
            <person name="Ng V."/>
            <person name="Clum A."/>
            <person name="Steindorff A."/>
            <person name="Ohm R.A."/>
            <person name="Martin F."/>
            <person name="Silar P."/>
            <person name="Natvig D.O."/>
            <person name="Lalanne C."/>
            <person name="Gautier V."/>
            <person name="Ament-Velasquez S.L."/>
            <person name="Kruys A."/>
            <person name="Hutchinson M.I."/>
            <person name="Powell A.J."/>
            <person name="Barry K."/>
            <person name="Miller A.N."/>
            <person name="Grigoriev I.V."/>
            <person name="Debuchy R."/>
            <person name="Gladieux P."/>
            <person name="Hiltunen Thoren M."/>
            <person name="Johannesson H."/>
        </authorList>
    </citation>
    <scope>NUCLEOTIDE SEQUENCE</scope>
    <source>
        <strain evidence="3">CBS 560.94</strain>
    </source>
</reference>
<proteinExistence type="predicted"/>
<dbReference type="RefSeq" id="XP_062685375.1">
    <property type="nucleotide sequence ID" value="XM_062820979.1"/>
</dbReference>
<evidence type="ECO:0000256" key="1">
    <source>
        <dbReference type="SAM" id="Coils"/>
    </source>
</evidence>
<evidence type="ECO:0000256" key="2">
    <source>
        <dbReference type="SAM" id="MobiDB-lite"/>
    </source>
</evidence>
<gene>
    <name evidence="3" type="ORF">B0H65DRAFT_144301</name>
</gene>
<sequence length="185" mass="21037">MVLCVPLWKRALTVEDGRDSALVRAQVVNLVGLLAHFFLKSWDWWELRSLERPVPADRFATAATTADSERKSNSSGEKPAQGFENLDAATELVHTFLRILEGYSKQNVDLQVRSRKRARRKKKEDKGAYHRAVLSDLKNAKNDLKMAKKYLDDTKKELENEINIIAAALVVALNKAQLDIHVKRD</sequence>
<name>A0AAE0JM50_9PEZI</name>
<dbReference type="AlphaFoldDB" id="A0AAE0JM50"/>
<comment type="caution">
    <text evidence="3">The sequence shown here is derived from an EMBL/GenBank/DDBJ whole genome shotgun (WGS) entry which is preliminary data.</text>
</comment>
<evidence type="ECO:0000313" key="4">
    <source>
        <dbReference type="Proteomes" id="UP001278500"/>
    </source>
</evidence>
<organism evidence="3 4">
    <name type="scientific">Neurospora tetraspora</name>
    <dbReference type="NCBI Taxonomy" id="94610"/>
    <lineage>
        <taxon>Eukaryota</taxon>
        <taxon>Fungi</taxon>
        <taxon>Dikarya</taxon>
        <taxon>Ascomycota</taxon>
        <taxon>Pezizomycotina</taxon>
        <taxon>Sordariomycetes</taxon>
        <taxon>Sordariomycetidae</taxon>
        <taxon>Sordariales</taxon>
        <taxon>Sordariaceae</taxon>
        <taxon>Neurospora</taxon>
    </lineage>
</organism>
<accession>A0AAE0JM50</accession>
<reference evidence="3" key="2">
    <citation type="submission" date="2023-06" db="EMBL/GenBank/DDBJ databases">
        <authorList>
            <consortium name="Lawrence Berkeley National Laboratory"/>
            <person name="Haridas S."/>
            <person name="Hensen N."/>
            <person name="Bonometti L."/>
            <person name="Westerberg I."/>
            <person name="Brannstrom I.O."/>
            <person name="Guillou S."/>
            <person name="Cros-Aarteil S."/>
            <person name="Calhoun S."/>
            <person name="Kuo A."/>
            <person name="Mondo S."/>
            <person name="Pangilinan J."/>
            <person name="Riley R."/>
            <person name="Labutti K."/>
            <person name="Andreopoulos B."/>
            <person name="Lipzen A."/>
            <person name="Chen C."/>
            <person name="Yanf M."/>
            <person name="Daum C."/>
            <person name="Ng V."/>
            <person name="Clum A."/>
            <person name="Steindorff A."/>
            <person name="Ohm R."/>
            <person name="Martin F."/>
            <person name="Silar P."/>
            <person name="Natvig D."/>
            <person name="Lalanne C."/>
            <person name="Gautier V."/>
            <person name="Ament-Velasquez S.L."/>
            <person name="Kruys A."/>
            <person name="Hutchinson M.I."/>
            <person name="Powell A.J."/>
            <person name="Barry K."/>
            <person name="Miller A.N."/>
            <person name="Grigoriev I.V."/>
            <person name="Debuchy R."/>
            <person name="Gladieux P."/>
            <person name="Thoren M.H."/>
            <person name="Johannesson H."/>
        </authorList>
    </citation>
    <scope>NUCLEOTIDE SEQUENCE</scope>
    <source>
        <strain evidence="3">CBS 560.94</strain>
    </source>
</reference>
<protein>
    <submittedName>
        <fullName evidence="3">Uncharacterized protein</fullName>
    </submittedName>
</protein>
<evidence type="ECO:0000313" key="3">
    <source>
        <dbReference type="EMBL" id="KAK3352080.1"/>
    </source>
</evidence>
<dbReference type="GeneID" id="87858133"/>
<keyword evidence="1" id="KW-0175">Coiled coil</keyword>
<dbReference type="EMBL" id="JAUEPP010000002">
    <property type="protein sequence ID" value="KAK3352080.1"/>
    <property type="molecule type" value="Genomic_DNA"/>
</dbReference>
<feature type="region of interest" description="Disordered" evidence="2">
    <location>
        <begin position="62"/>
        <end position="81"/>
    </location>
</feature>
<keyword evidence="4" id="KW-1185">Reference proteome</keyword>
<feature type="coiled-coil region" evidence="1">
    <location>
        <begin position="137"/>
        <end position="175"/>
    </location>
</feature>